<dbReference type="InterPro" id="IPR043128">
    <property type="entry name" value="Rev_trsase/Diguanyl_cyclase"/>
</dbReference>
<evidence type="ECO:0000256" key="3">
    <source>
        <dbReference type="ARBA" id="ARBA00022679"/>
    </source>
</evidence>
<evidence type="ECO:0000256" key="1">
    <source>
        <dbReference type="ARBA" id="ARBA00010879"/>
    </source>
</evidence>
<dbReference type="Pfam" id="PF00078">
    <property type="entry name" value="RVT_1"/>
    <property type="match status" value="1"/>
</dbReference>
<evidence type="ECO:0000256" key="6">
    <source>
        <dbReference type="ARBA" id="ARBA00022759"/>
    </source>
</evidence>
<dbReference type="GO" id="GO:0003964">
    <property type="term" value="F:RNA-directed DNA polymerase activity"/>
    <property type="evidence" value="ECO:0007669"/>
    <property type="project" value="UniProtKB-KW"/>
</dbReference>
<feature type="compositionally biased region" description="Polar residues" evidence="9">
    <location>
        <begin position="684"/>
        <end position="693"/>
    </location>
</feature>
<dbReference type="Gene3D" id="3.30.420.10">
    <property type="entry name" value="Ribonuclease H-like superfamily/Ribonuclease H"/>
    <property type="match status" value="2"/>
</dbReference>
<dbReference type="PROSITE" id="PS50878">
    <property type="entry name" value="RT_POL"/>
    <property type="match status" value="1"/>
</dbReference>
<dbReference type="InterPro" id="IPR010661">
    <property type="entry name" value="RVT_thumb"/>
</dbReference>
<dbReference type="Proteomes" id="UP000796761">
    <property type="component" value="Unassembled WGS sequence"/>
</dbReference>
<dbReference type="Gene3D" id="3.10.10.10">
    <property type="entry name" value="HIV Type 1 Reverse Transcriptase, subunit A, domain 1"/>
    <property type="match status" value="1"/>
</dbReference>
<dbReference type="Pfam" id="PF06817">
    <property type="entry name" value="RVT_thumb"/>
    <property type="match status" value="1"/>
</dbReference>
<comment type="similarity">
    <text evidence="1">Belongs to the beta type-B retroviral polymerase family. HERV class-II K(HML-2) pol subfamily.</text>
</comment>
<evidence type="ECO:0000256" key="8">
    <source>
        <dbReference type="ARBA" id="ARBA00022918"/>
    </source>
</evidence>
<comment type="caution">
    <text evidence="12">The sequence shown here is derived from an EMBL/GenBank/DDBJ whole genome shotgun (WGS) entry which is preliminary data.</text>
</comment>
<evidence type="ECO:0000256" key="4">
    <source>
        <dbReference type="ARBA" id="ARBA00022695"/>
    </source>
</evidence>
<dbReference type="OrthoDB" id="9319918at2759"/>
<dbReference type="GO" id="GO:0035613">
    <property type="term" value="F:RNA stem-loop binding"/>
    <property type="evidence" value="ECO:0007669"/>
    <property type="project" value="TreeGrafter"/>
</dbReference>
<dbReference type="InterPro" id="IPR000477">
    <property type="entry name" value="RT_dom"/>
</dbReference>
<accession>A0A8K1G0E2</accession>
<keyword evidence="6" id="KW-0255">Endonuclease</keyword>
<dbReference type="PANTHER" id="PTHR41694:SF3">
    <property type="entry name" value="RNA-DIRECTED DNA POLYMERASE-RELATED"/>
    <property type="match status" value="1"/>
</dbReference>
<dbReference type="InterPro" id="IPR036397">
    <property type="entry name" value="RNaseH_sf"/>
</dbReference>
<evidence type="ECO:0000313" key="13">
    <source>
        <dbReference type="Proteomes" id="UP000796761"/>
    </source>
</evidence>
<evidence type="ECO:0000259" key="11">
    <source>
        <dbReference type="PROSITE" id="PS50994"/>
    </source>
</evidence>
<dbReference type="InterPro" id="IPR001584">
    <property type="entry name" value="Integrase_cat-core"/>
</dbReference>
<dbReference type="GO" id="GO:0015074">
    <property type="term" value="P:DNA integration"/>
    <property type="evidence" value="ECO:0007669"/>
    <property type="project" value="InterPro"/>
</dbReference>
<evidence type="ECO:0000313" key="12">
    <source>
        <dbReference type="EMBL" id="TRZ09401.1"/>
    </source>
</evidence>
<keyword evidence="3" id="KW-0808">Transferase</keyword>
<evidence type="ECO:0000256" key="9">
    <source>
        <dbReference type="SAM" id="MobiDB-lite"/>
    </source>
</evidence>
<keyword evidence="13" id="KW-1185">Reference proteome</keyword>
<feature type="domain" description="Reverse transcriptase" evidence="10">
    <location>
        <begin position="1"/>
        <end position="134"/>
    </location>
</feature>
<evidence type="ECO:0000256" key="2">
    <source>
        <dbReference type="ARBA" id="ARBA00012180"/>
    </source>
</evidence>
<evidence type="ECO:0000256" key="5">
    <source>
        <dbReference type="ARBA" id="ARBA00022722"/>
    </source>
</evidence>
<dbReference type="GO" id="GO:0004523">
    <property type="term" value="F:RNA-DNA hybrid ribonuclease activity"/>
    <property type="evidence" value="ECO:0007669"/>
    <property type="project" value="UniProtKB-EC"/>
</dbReference>
<proteinExistence type="inferred from homology"/>
<organism evidence="12 13">
    <name type="scientific">Zosterops borbonicus</name>
    <dbReference type="NCBI Taxonomy" id="364589"/>
    <lineage>
        <taxon>Eukaryota</taxon>
        <taxon>Metazoa</taxon>
        <taxon>Chordata</taxon>
        <taxon>Craniata</taxon>
        <taxon>Vertebrata</taxon>
        <taxon>Euteleostomi</taxon>
        <taxon>Archelosauria</taxon>
        <taxon>Archosauria</taxon>
        <taxon>Dinosauria</taxon>
        <taxon>Saurischia</taxon>
        <taxon>Theropoda</taxon>
        <taxon>Coelurosauria</taxon>
        <taxon>Aves</taxon>
        <taxon>Neognathae</taxon>
        <taxon>Neoaves</taxon>
        <taxon>Telluraves</taxon>
        <taxon>Australaves</taxon>
        <taxon>Passeriformes</taxon>
        <taxon>Sylvioidea</taxon>
        <taxon>Zosteropidae</taxon>
        <taxon>Zosterops</taxon>
    </lineage>
</organism>
<dbReference type="Gene3D" id="3.30.70.270">
    <property type="match status" value="3"/>
</dbReference>
<feature type="region of interest" description="Disordered" evidence="9">
    <location>
        <begin position="675"/>
        <end position="702"/>
    </location>
</feature>
<protein>
    <recommendedName>
        <fullName evidence="2">ribonuclease H</fullName>
        <ecNumber evidence="2">3.1.26.4</ecNumber>
    </recommendedName>
</protein>
<dbReference type="InterPro" id="IPR012337">
    <property type="entry name" value="RNaseH-like_sf"/>
</dbReference>
<dbReference type="PANTHER" id="PTHR41694">
    <property type="entry name" value="ENDOGENOUS RETROVIRUS GROUP K MEMBER POL PROTEIN"/>
    <property type="match status" value="1"/>
</dbReference>
<dbReference type="SUPFAM" id="SSF53098">
    <property type="entry name" value="Ribonuclease H-like"/>
    <property type="match status" value="2"/>
</dbReference>
<dbReference type="SUPFAM" id="SSF56672">
    <property type="entry name" value="DNA/RNA polymerases"/>
    <property type="match status" value="2"/>
</dbReference>
<dbReference type="InterPro" id="IPR043502">
    <property type="entry name" value="DNA/RNA_pol_sf"/>
</dbReference>
<feature type="domain" description="Integrase catalytic" evidence="11">
    <location>
        <begin position="230"/>
        <end position="417"/>
    </location>
</feature>
<keyword evidence="4" id="KW-0548">Nucleotidyltransferase</keyword>
<dbReference type="AlphaFoldDB" id="A0A8K1G0E2"/>
<dbReference type="PROSITE" id="PS50994">
    <property type="entry name" value="INTEGRASE"/>
    <property type="match status" value="1"/>
</dbReference>
<evidence type="ECO:0000259" key="10">
    <source>
        <dbReference type="PROSITE" id="PS50878"/>
    </source>
</evidence>
<keyword evidence="7" id="KW-0378">Hydrolase</keyword>
<reference evidence="12" key="1">
    <citation type="submission" date="2019-04" db="EMBL/GenBank/DDBJ databases">
        <title>Genome assembly of Zosterops borbonicus 15179.</title>
        <authorList>
            <person name="Leroy T."/>
            <person name="Anselmetti Y."/>
            <person name="Tilak M.-K."/>
            <person name="Nabholz B."/>
        </authorList>
    </citation>
    <scope>NUCLEOTIDE SEQUENCE</scope>
    <source>
        <strain evidence="12">HGM_15179</strain>
        <tissue evidence="12">Muscle</tissue>
    </source>
</reference>
<keyword evidence="5" id="KW-0540">Nuclease</keyword>
<dbReference type="EMBL" id="SWJQ01001077">
    <property type="protein sequence ID" value="TRZ09401.1"/>
    <property type="molecule type" value="Genomic_DNA"/>
</dbReference>
<keyword evidence="8" id="KW-0695">RNA-directed DNA polymerase</keyword>
<dbReference type="EC" id="3.1.26.4" evidence="2"/>
<evidence type="ECO:0000256" key="7">
    <source>
        <dbReference type="ARBA" id="ARBA00022801"/>
    </source>
</evidence>
<name>A0A8K1G0E2_9PASS</name>
<gene>
    <name evidence="12" type="ORF">HGM15179_017704</name>
</gene>
<sequence>MIPQGWNIVVIDLKDYFFTIPLHPHDTHSFAFTMPSMNREAPKKRYEWVIFLQGMRNSLTMCQLYIDWVLQPVRQHFSNAMIYHYMDDILIATRQSFAEADLNWLISQLKCHGLTVAPEKIQRSAPWKYLGCLITDAQIRPQKIILHDNISTLHDAQKLFGDLQWVRTIVGITNDDLQPFLPWLHGSDANSPQICTLAQQDALVKQKKKGETQSGWKFDSAAILLKWVFLPVQPKCHVMSRTDAFAALIRKGRDRIVETDGKEPADISVPMKDEDLEWLLRHSVALQETLLGFAVMGVLVEIKTNNGPAYVSQRIARFMQKWGVKHTTGIPHSSTGQAIVERTNCTLKEYLAKQKQNDDIDVVNFMGVLVEIKTNNGPAYVSQRIARFMQKWGVKHTTGIPHSSTGQAIVERTNCTLKEYLAKQKQNDDIDVVNFLGINLIVKESQLVVSLYKLTTEDEGKIDSNVWHAPEEAGRLEIEPIRIEIERPEEPIRVKQYPILMEGRRGLKPVIDDLVKRGTLEPCMSRHNTSILAVRKTDGSYRLVQDLRAVNERTRTKFPVVANPYTLLNRVSLEDTWYSVIDLKDAFWTCPQQTKDEIILLSNGRILGQTENNNLCGHLCYPTPLEGQHIATWVRTLTEDGRQQLGETWKALYYLTPIAYIHFVQRAKIGPKRLQPPDSIGQYDHQSSSLSENKNAKHTDKF</sequence>